<feature type="region of interest" description="Disordered" evidence="6">
    <location>
        <begin position="457"/>
        <end position="591"/>
    </location>
</feature>
<feature type="compositionally biased region" description="Basic and acidic residues" evidence="6">
    <location>
        <begin position="173"/>
        <end position="186"/>
    </location>
</feature>
<feature type="region of interest" description="Disordered" evidence="6">
    <location>
        <begin position="736"/>
        <end position="764"/>
    </location>
</feature>
<organism evidence="9 10">
    <name type="scientific">Limosa lapponica baueri</name>
    <dbReference type="NCBI Taxonomy" id="1758121"/>
    <lineage>
        <taxon>Eukaryota</taxon>
        <taxon>Metazoa</taxon>
        <taxon>Chordata</taxon>
        <taxon>Craniata</taxon>
        <taxon>Vertebrata</taxon>
        <taxon>Euteleostomi</taxon>
        <taxon>Archelosauria</taxon>
        <taxon>Archosauria</taxon>
        <taxon>Dinosauria</taxon>
        <taxon>Saurischia</taxon>
        <taxon>Theropoda</taxon>
        <taxon>Coelurosauria</taxon>
        <taxon>Aves</taxon>
        <taxon>Neognathae</taxon>
        <taxon>Neoaves</taxon>
        <taxon>Charadriiformes</taxon>
        <taxon>Scolopacidae</taxon>
        <taxon>Limosa</taxon>
    </lineage>
</organism>
<dbReference type="GO" id="GO:0007219">
    <property type="term" value="P:Notch signaling pathway"/>
    <property type="evidence" value="ECO:0007669"/>
    <property type="project" value="InterPro"/>
</dbReference>
<dbReference type="PANTHER" id="PTHR12622">
    <property type="entry name" value="DELTEX-RELATED"/>
    <property type="match status" value="1"/>
</dbReference>
<dbReference type="EMBL" id="KZ506140">
    <property type="protein sequence ID" value="PKU41275.1"/>
    <property type="molecule type" value="Genomic_DNA"/>
</dbReference>
<dbReference type="GO" id="GO:0061630">
    <property type="term" value="F:ubiquitin protein ligase activity"/>
    <property type="evidence" value="ECO:0007669"/>
    <property type="project" value="UniProtKB-EC"/>
</dbReference>
<dbReference type="UniPathway" id="UPA00143"/>
<evidence type="ECO:0000256" key="4">
    <source>
        <dbReference type="ARBA" id="ARBA00022679"/>
    </source>
</evidence>
<dbReference type="InterPro" id="IPR012677">
    <property type="entry name" value="Nucleotide-bd_a/b_plait_sf"/>
</dbReference>
<feature type="region of interest" description="Disordered" evidence="6">
    <location>
        <begin position="363"/>
        <end position="408"/>
    </location>
</feature>
<accession>A0A2I0U5F8</accession>
<feature type="domain" description="Deltex C-terminal" evidence="8">
    <location>
        <begin position="1016"/>
        <end position="1140"/>
    </location>
</feature>
<evidence type="ECO:0000256" key="2">
    <source>
        <dbReference type="ARBA" id="ARBA00004906"/>
    </source>
</evidence>
<feature type="region of interest" description="Disordered" evidence="6">
    <location>
        <begin position="877"/>
        <end position="900"/>
    </location>
</feature>
<feature type="region of interest" description="Disordered" evidence="6">
    <location>
        <begin position="172"/>
        <end position="193"/>
    </location>
</feature>
<feature type="compositionally biased region" description="Low complexity" evidence="6">
    <location>
        <begin position="736"/>
        <end position="748"/>
    </location>
</feature>
<dbReference type="OrthoDB" id="527344at2759"/>
<dbReference type="GO" id="GO:0046872">
    <property type="term" value="F:metal ion binding"/>
    <property type="evidence" value="ECO:0007669"/>
    <property type="project" value="UniProtKB-KW"/>
</dbReference>
<sequence>MAGRTVRVRGLPAELPPDRVADKLTIHFLRSRNGGGEIADLRLLPGTPPCALITFEVPEVAQRILKAKNHTLSVGGKKYPLEVTAHVAEPIPDEIFIGACVIVDYGKLSAGKTLLRNLHKGYSNVQLNFDSKNTHCIVKGPFTELQAFSRDLLGSLNLRNQAAGEILLPSSSHEAKESGTHDHQEMPDTTESAQEMPNLPNWDQVCEKAAKVPSPREPVDGEAVEQLEDFSLVMDSDIYLYMQRFCAAEYQGVLRQHHVDVVDISSDGIAILYLQPSAGMSGDMEALREARLALQQLYQQLEVSLRKEKITKGGVGMDSQALRALMQELQELYPQLLCHEDEKQLYLIGNLVDVSQAKQFLQGSSTRRGAHTVGGSLPSHPETPGPAGAALHKPKAPMDPPGLSPVRPEPRAELKLAANFSSLRADGARAGRSLLLSRDSPPVGQVQLFGKHLCESDALGPADPAAPSPQDQPRVTTADVAVDAESQQKDPEEWDHVRGGARLTQHRALSSLGDKENSTLQHPGDSKGSSPIKHHLLTTTSRTFATTRTSSSDLESKPPDARPLLQRSSSFSLPRLKDSEKSPVAGKAGGGVSEEMSLDSLQWSYLRDVCGFAIAELCGDGAVRVSERHAGDCTVLTLRAVDPSKLRQAKWKVEALVQKCPDLVCQSMSYAELAVEGPDDGALSELCSLLRGNCPRVGLSKDKHRLYLAYPKEVLPAVAEAFHAFSSRRLRALKSSSLSPAPESAGLSGASPFSRSRDTALGAALPGGLEPLHLDISGRADPTELLRAPRLPEAEDKRSPSPWRFQQALGQEEASGHVDPEAMQGGSSLLSPSVVDKPSPAGLRASQEQTKTKLSVGEPDIARLKQVLPDRFQFARDKSRGGHTEAMGQQRSPVPVADGAPRSLPTWLYRAAATEPPAAAAEPSLAAKPGDQEQALLPPGRSDVQEEPDPSSWQRGPSLGQESGQTPLGRCDTCQGSGVTCQAPCGHALCRTCFAADSTQPACCSSSSVAPSRKISGTFKISSLSQSLPGYYRDPTLQVAYTIPDSVQGVGDPRPGQPYKGGNFCAFLPDNRKGQKTAVLLKKAFEQGLTFQIKSFNGEERVTWGLIPHKTSWDGGKARNGYPDAQYLHEVCTVLKKLGIA</sequence>
<dbReference type="Gene3D" id="3.30.390.130">
    <property type="match status" value="1"/>
</dbReference>
<keyword evidence="10" id="KW-1185">Reference proteome</keyword>
<evidence type="ECO:0000313" key="9">
    <source>
        <dbReference type="EMBL" id="PKU41275.1"/>
    </source>
</evidence>
<dbReference type="InterPro" id="IPR039399">
    <property type="entry name" value="Deltex_C_sf"/>
</dbReference>
<evidence type="ECO:0000259" key="7">
    <source>
        <dbReference type="Pfam" id="PF07292"/>
    </source>
</evidence>
<dbReference type="GO" id="GO:0016567">
    <property type="term" value="P:protein ubiquitination"/>
    <property type="evidence" value="ECO:0007669"/>
    <property type="project" value="UniProtKB-UniPathway"/>
</dbReference>
<protein>
    <recommendedName>
        <fullName evidence="3">RING-type E3 ubiquitin transferase</fullName>
        <ecNumber evidence="3">2.3.2.27</ecNumber>
    </recommendedName>
</protein>
<dbReference type="Pfam" id="PF18102">
    <property type="entry name" value="DTC"/>
    <property type="match status" value="1"/>
</dbReference>
<evidence type="ECO:0000256" key="6">
    <source>
        <dbReference type="SAM" id="MobiDB-lite"/>
    </source>
</evidence>
<evidence type="ECO:0000256" key="3">
    <source>
        <dbReference type="ARBA" id="ARBA00012483"/>
    </source>
</evidence>
<feature type="compositionally biased region" description="Basic and acidic residues" evidence="6">
    <location>
        <begin position="486"/>
        <end position="498"/>
    </location>
</feature>
<feature type="compositionally biased region" description="Low complexity" evidence="6">
    <location>
        <begin position="918"/>
        <end position="929"/>
    </location>
</feature>
<dbReference type="InterPro" id="IPR039396">
    <property type="entry name" value="Deltex_C"/>
</dbReference>
<dbReference type="AlphaFoldDB" id="A0A2I0U5F8"/>
<feature type="compositionally biased region" description="Polar residues" evidence="6">
    <location>
        <begin position="951"/>
        <end position="966"/>
    </location>
</feature>
<feature type="compositionally biased region" description="Low complexity" evidence="6">
    <location>
        <begin position="461"/>
        <end position="473"/>
    </location>
</feature>
<feature type="compositionally biased region" description="Low complexity" evidence="6">
    <location>
        <begin position="538"/>
        <end position="552"/>
    </location>
</feature>
<dbReference type="InterPro" id="IPR009909">
    <property type="entry name" value="Nmi/IFP35_dom"/>
</dbReference>
<keyword evidence="4" id="KW-0808">Transferase</keyword>
<name>A0A2I0U5F8_LIMLA</name>
<keyword evidence="5" id="KW-0479">Metal-binding</keyword>
<dbReference type="Pfam" id="PF07292">
    <property type="entry name" value="NID"/>
    <property type="match status" value="2"/>
</dbReference>
<reference evidence="10" key="1">
    <citation type="submission" date="2017-11" db="EMBL/GenBank/DDBJ databases">
        <authorList>
            <person name="Lima N.C."/>
            <person name="Parody-Merino A.M."/>
            <person name="Battley P.F."/>
            <person name="Fidler A.E."/>
            <person name="Prosdocimi F."/>
        </authorList>
    </citation>
    <scope>NUCLEOTIDE SEQUENCE [LARGE SCALE GENOMIC DNA]</scope>
</reference>
<dbReference type="InterPro" id="IPR039398">
    <property type="entry name" value="Deltex_fam"/>
</dbReference>
<feature type="domain" description="NID" evidence="7">
    <location>
        <begin position="3"/>
        <end position="39"/>
    </location>
</feature>
<comment type="pathway">
    <text evidence="2">Protein modification; protein ubiquitination.</text>
</comment>
<proteinExistence type="predicted"/>
<evidence type="ECO:0000256" key="1">
    <source>
        <dbReference type="ARBA" id="ARBA00000900"/>
    </source>
</evidence>
<evidence type="ECO:0000259" key="8">
    <source>
        <dbReference type="Pfam" id="PF18102"/>
    </source>
</evidence>
<feature type="region of interest" description="Disordered" evidence="6">
    <location>
        <begin position="918"/>
        <end position="967"/>
    </location>
</feature>
<reference evidence="10" key="2">
    <citation type="submission" date="2017-12" db="EMBL/GenBank/DDBJ databases">
        <title>Genome sequence of the Bar-tailed Godwit (Limosa lapponica baueri).</title>
        <authorList>
            <person name="Lima N.C.B."/>
            <person name="Parody-Merino A.M."/>
            <person name="Battley P.F."/>
            <person name="Fidler A.E."/>
            <person name="Prosdocimi F."/>
        </authorList>
    </citation>
    <scope>NUCLEOTIDE SEQUENCE [LARGE SCALE GENOMIC DNA]</scope>
</reference>
<dbReference type="Gene3D" id="3.30.70.330">
    <property type="match status" value="1"/>
</dbReference>
<feature type="domain" description="NID" evidence="7">
    <location>
        <begin position="51"/>
        <end position="89"/>
    </location>
</feature>
<comment type="catalytic activity">
    <reaction evidence="1">
        <text>S-ubiquitinyl-[E2 ubiquitin-conjugating enzyme]-L-cysteine + [acceptor protein]-L-lysine = [E2 ubiquitin-conjugating enzyme]-L-cysteine + N(6)-ubiquitinyl-[acceptor protein]-L-lysine.</text>
        <dbReference type="EC" id="2.3.2.27"/>
    </reaction>
</comment>
<dbReference type="EC" id="2.3.2.27" evidence="3"/>
<evidence type="ECO:0000313" key="10">
    <source>
        <dbReference type="Proteomes" id="UP000233556"/>
    </source>
</evidence>
<dbReference type="Proteomes" id="UP000233556">
    <property type="component" value="Unassembled WGS sequence"/>
</dbReference>
<gene>
    <name evidence="9" type="ORF">llap_8423</name>
</gene>
<feature type="region of interest" description="Disordered" evidence="6">
    <location>
        <begin position="810"/>
        <end position="858"/>
    </location>
</feature>
<evidence type="ECO:0000256" key="5">
    <source>
        <dbReference type="ARBA" id="ARBA00022723"/>
    </source>
</evidence>